<sequence length="362" mass="38876">MTDERNAQTRGPFARWWQQPDQFDWLTGYLRARGLERPTKLLMALISAALMLMAVATLTMHNVNWFVRATFSIAAVVIGLGYATLWLRGWPTQRQSLVMSWLGGSIIAVGCLMQPLPMLALMGCAATAILGGYAAFFHNTKAIAVIVAVGTAASVVCAIRVAETDGWVAATAGLWLVIELTLAVPLAIQAVVRTLGADVVRSDQDPLTGVLNRRAFYERASTLLTSPGDDLHLIVVMIDLDKFKKLNDAYGHLAGDQALTAVGWALRETSTSSAIVGRFGGEEFIVIDAMPAEEAEHLPTQLCMSIAALPQPVTASVGAAIVRWDSGAAMDDLIRAADAAMYAAKRAGGNQTRISRPARVDR</sequence>
<dbReference type="InterPro" id="IPR050469">
    <property type="entry name" value="Diguanylate_Cyclase"/>
</dbReference>
<keyword evidence="1" id="KW-0472">Membrane</keyword>
<dbReference type="InterPro" id="IPR029787">
    <property type="entry name" value="Nucleotide_cyclase"/>
</dbReference>
<accession>A0ABY3TJK6</accession>
<dbReference type="EMBL" id="CP092362">
    <property type="protein sequence ID" value="ULN41636.1"/>
    <property type="molecule type" value="Genomic_DNA"/>
</dbReference>
<dbReference type="NCBIfam" id="TIGR00254">
    <property type="entry name" value="GGDEF"/>
    <property type="match status" value="1"/>
</dbReference>
<dbReference type="PANTHER" id="PTHR45138">
    <property type="entry name" value="REGULATORY COMPONENTS OF SENSORY TRANSDUCTION SYSTEM"/>
    <property type="match status" value="1"/>
</dbReference>
<dbReference type="CDD" id="cd01949">
    <property type="entry name" value="GGDEF"/>
    <property type="match status" value="1"/>
</dbReference>
<protein>
    <submittedName>
        <fullName evidence="3">GGDEF domain-containing protein</fullName>
    </submittedName>
</protein>
<feature type="transmembrane region" description="Helical" evidence="1">
    <location>
        <begin position="41"/>
        <end position="59"/>
    </location>
</feature>
<dbReference type="SMART" id="SM00267">
    <property type="entry name" value="GGDEF"/>
    <property type="match status" value="1"/>
</dbReference>
<feature type="transmembrane region" description="Helical" evidence="1">
    <location>
        <begin position="65"/>
        <end position="85"/>
    </location>
</feature>
<proteinExistence type="predicted"/>
<organism evidence="3 4">
    <name type="scientific">Mycolicibacterium crocinum</name>
    <dbReference type="NCBI Taxonomy" id="388459"/>
    <lineage>
        <taxon>Bacteria</taxon>
        <taxon>Bacillati</taxon>
        <taxon>Actinomycetota</taxon>
        <taxon>Actinomycetes</taxon>
        <taxon>Mycobacteriales</taxon>
        <taxon>Mycobacteriaceae</taxon>
        <taxon>Mycolicibacterium</taxon>
    </lineage>
</organism>
<reference evidence="3" key="1">
    <citation type="submission" date="2022-08" db="EMBL/GenBank/DDBJ databases">
        <title>Whole genome sequencing of non-tuberculosis mycobacteria type-strains.</title>
        <authorList>
            <person name="Igarashi Y."/>
            <person name="Osugi A."/>
            <person name="Mitarai S."/>
        </authorList>
    </citation>
    <scope>NUCLEOTIDE SEQUENCE</scope>
    <source>
        <strain evidence="3">JCM 16369</strain>
    </source>
</reference>
<dbReference type="InterPro" id="IPR043128">
    <property type="entry name" value="Rev_trsase/Diguanyl_cyclase"/>
</dbReference>
<keyword evidence="1" id="KW-1133">Transmembrane helix</keyword>
<keyword evidence="1" id="KW-0812">Transmembrane</keyword>
<keyword evidence="4" id="KW-1185">Reference proteome</keyword>
<dbReference type="RefSeq" id="WP_240178183.1">
    <property type="nucleotide sequence ID" value="NZ_CP092362.2"/>
</dbReference>
<dbReference type="PANTHER" id="PTHR45138:SF9">
    <property type="entry name" value="DIGUANYLATE CYCLASE DGCM-RELATED"/>
    <property type="match status" value="1"/>
</dbReference>
<dbReference type="SUPFAM" id="SSF55073">
    <property type="entry name" value="Nucleotide cyclase"/>
    <property type="match status" value="1"/>
</dbReference>
<dbReference type="PROSITE" id="PS50887">
    <property type="entry name" value="GGDEF"/>
    <property type="match status" value="1"/>
</dbReference>
<dbReference type="Pfam" id="PF00990">
    <property type="entry name" value="GGDEF"/>
    <property type="match status" value="1"/>
</dbReference>
<evidence type="ECO:0000313" key="4">
    <source>
        <dbReference type="Proteomes" id="UP001055337"/>
    </source>
</evidence>
<dbReference type="Proteomes" id="UP001055337">
    <property type="component" value="Chromosome"/>
</dbReference>
<dbReference type="Gene3D" id="3.30.70.270">
    <property type="match status" value="1"/>
</dbReference>
<evidence type="ECO:0000256" key="1">
    <source>
        <dbReference type="SAM" id="Phobius"/>
    </source>
</evidence>
<feature type="transmembrane region" description="Helical" evidence="1">
    <location>
        <begin position="143"/>
        <end position="161"/>
    </location>
</feature>
<feature type="transmembrane region" description="Helical" evidence="1">
    <location>
        <begin position="167"/>
        <end position="192"/>
    </location>
</feature>
<feature type="domain" description="GGDEF" evidence="2">
    <location>
        <begin position="231"/>
        <end position="357"/>
    </location>
</feature>
<dbReference type="InterPro" id="IPR000160">
    <property type="entry name" value="GGDEF_dom"/>
</dbReference>
<gene>
    <name evidence="3" type="ORF">MI149_00275</name>
</gene>
<name>A0ABY3TJK6_9MYCO</name>
<feature type="transmembrane region" description="Helical" evidence="1">
    <location>
        <begin position="97"/>
        <end position="113"/>
    </location>
</feature>
<evidence type="ECO:0000259" key="2">
    <source>
        <dbReference type="PROSITE" id="PS50887"/>
    </source>
</evidence>
<evidence type="ECO:0000313" key="3">
    <source>
        <dbReference type="EMBL" id="ULN41636.1"/>
    </source>
</evidence>